<evidence type="ECO:0000313" key="3">
    <source>
        <dbReference type="Proteomes" id="UP000061839"/>
    </source>
</evidence>
<accession>A0A0D4C100</accession>
<dbReference type="InterPro" id="IPR032330">
    <property type="entry name" value="EF-G-binding_C"/>
</dbReference>
<dbReference type="Pfam" id="PF16571">
    <property type="entry name" value="FBP_C"/>
    <property type="match status" value="1"/>
</dbReference>
<evidence type="ECO:0000259" key="1">
    <source>
        <dbReference type="Pfam" id="PF16571"/>
    </source>
</evidence>
<feature type="domain" description="Elongation factor G-binding protein C-terminal treble-clef zinc-finger" evidence="1">
    <location>
        <begin position="8"/>
        <end position="161"/>
    </location>
</feature>
<dbReference type="HOGENOM" id="CLU_116295_0_0_11"/>
<gene>
    <name evidence="2" type="ORF">UM93_12160</name>
</gene>
<dbReference type="EMBL" id="CP011005">
    <property type="protein sequence ID" value="AJT42070.1"/>
    <property type="molecule type" value="Genomic_DNA"/>
</dbReference>
<dbReference type="KEGG" id="ari:UM93_12160"/>
<dbReference type="Proteomes" id="UP000061839">
    <property type="component" value="Chromosome"/>
</dbReference>
<keyword evidence="3" id="KW-1185">Reference proteome</keyword>
<dbReference type="RefSeq" id="WP_045075849.1">
    <property type="nucleotide sequence ID" value="NZ_CP011005.1"/>
</dbReference>
<protein>
    <recommendedName>
        <fullName evidence="1">Elongation factor G-binding protein C-terminal treble-clef zinc-finger domain-containing protein</fullName>
    </recommendedName>
</protein>
<proteinExistence type="predicted"/>
<dbReference type="OrthoDB" id="4171838at2"/>
<dbReference type="AlphaFoldDB" id="A0A0D4C100"/>
<reference evidence="2 3" key="1">
    <citation type="journal article" date="2015" name="Genome Announc.">
        <title>Complete Genome Sequencing of Protease-Producing Novel Arthrobacter sp. Strain IHBB 11108 Using PacBio Single-Molecule Real-Time Sequencing Technology.</title>
        <authorList>
            <person name="Kiran S."/>
            <person name="Swarnkar M.K."/>
            <person name="Pal M."/>
            <person name="Thakur R."/>
            <person name="Tewari R."/>
            <person name="Singh A.K."/>
            <person name="Gulati A."/>
        </authorList>
    </citation>
    <scope>NUCLEOTIDE SEQUENCE [LARGE SCALE GENOMIC DNA]</scope>
    <source>
        <strain evidence="2 3">IHBB 11108</strain>
    </source>
</reference>
<name>A0A0D4C100_9MICC</name>
<organism evidence="2 3">
    <name type="scientific">Psychromicrobium lacuslunae</name>
    <dbReference type="NCBI Taxonomy" id="1618207"/>
    <lineage>
        <taxon>Bacteria</taxon>
        <taxon>Bacillati</taxon>
        <taxon>Actinomycetota</taxon>
        <taxon>Actinomycetes</taxon>
        <taxon>Micrococcales</taxon>
        <taxon>Micrococcaceae</taxon>
        <taxon>Psychromicrobium</taxon>
    </lineage>
</organism>
<sequence length="163" mass="18630">MQNLTQDQIRRSFINASRSEVKAINFPAGFETTDWENLDYLGWRDPKMPQRGYLIYPGQDGPVGLFLRAPEGGSGKLRKVLCDLCRDVRCEVVVYLYVARRTGPAGRNGNTVGTLICADFHCSRNVRFEVPSKAEHLDWPSIRQRQIDGLRERTELFISRVRG</sequence>
<evidence type="ECO:0000313" key="2">
    <source>
        <dbReference type="EMBL" id="AJT42070.1"/>
    </source>
</evidence>
<dbReference type="PATRIC" id="fig|1618207.4.peg.2467"/>